<evidence type="ECO:0000313" key="4">
    <source>
        <dbReference type="Proteomes" id="UP000076490"/>
    </source>
</evidence>
<feature type="domain" description="Cupin type-1" evidence="2">
    <location>
        <begin position="64"/>
        <end position="122"/>
    </location>
</feature>
<gene>
    <name evidence="3" type="ORF">AV656_06560</name>
</gene>
<dbReference type="EMBL" id="LQNT01000009">
    <property type="protein sequence ID" value="KZE39103.1"/>
    <property type="molecule type" value="Genomic_DNA"/>
</dbReference>
<evidence type="ECO:0000256" key="1">
    <source>
        <dbReference type="SAM" id="MobiDB-lite"/>
    </source>
</evidence>
<dbReference type="RefSeq" id="WP_063181295.1">
    <property type="nucleotide sequence ID" value="NZ_LQNT01000009.1"/>
</dbReference>
<name>A0A161SMK1_9BACL</name>
<dbReference type="InterPro" id="IPR011051">
    <property type="entry name" value="RmlC_Cupin_sf"/>
</dbReference>
<dbReference type="AlphaFoldDB" id="A0A161SMK1"/>
<accession>A0A161SMK1</accession>
<proteinExistence type="predicted"/>
<dbReference type="SUPFAM" id="SSF51182">
    <property type="entry name" value="RmlC-like cupins"/>
    <property type="match status" value="1"/>
</dbReference>
<dbReference type="PANTHER" id="PTHR36448">
    <property type="entry name" value="BLR7373 PROTEIN"/>
    <property type="match status" value="1"/>
</dbReference>
<dbReference type="PANTHER" id="PTHR36448:SF2">
    <property type="entry name" value="CUPIN TYPE-1 DOMAIN-CONTAINING PROTEIN"/>
    <property type="match status" value="1"/>
</dbReference>
<feature type="region of interest" description="Disordered" evidence="1">
    <location>
        <begin position="128"/>
        <end position="173"/>
    </location>
</feature>
<evidence type="ECO:0000313" key="3">
    <source>
        <dbReference type="EMBL" id="KZE39103.1"/>
    </source>
</evidence>
<evidence type="ECO:0000259" key="2">
    <source>
        <dbReference type="Pfam" id="PF00190"/>
    </source>
</evidence>
<protein>
    <recommendedName>
        <fullName evidence="2">Cupin type-1 domain-containing protein</fullName>
    </recommendedName>
</protein>
<dbReference type="InterPro" id="IPR006045">
    <property type="entry name" value="Cupin_1"/>
</dbReference>
<dbReference type="Pfam" id="PF00190">
    <property type="entry name" value="Cupin_1"/>
    <property type="match status" value="1"/>
</dbReference>
<dbReference type="InterPro" id="IPR047121">
    <property type="entry name" value="YjiB-like"/>
</dbReference>
<dbReference type="PIRSF" id="PIRSF019307">
    <property type="entry name" value="UCP019307"/>
    <property type="match status" value="1"/>
</dbReference>
<dbReference type="OrthoDB" id="9791759at2"/>
<comment type="caution">
    <text evidence="3">The sequence shown here is derived from an EMBL/GenBank/DDBJ whole genome shotgun (WGS) entry which is preliminary data.</text>
</comment>
<dbReference type="InterPro" id="IPR014500">
    <property type="entry name" value="UCP019307_cupin"/>
</dbReference>
<sequence>MDIQVQSFFLKEDGQIPNNPTLPVIFYQNAFDGEDGGRSPEEIEAAFNSHGWTNSWTGDVYDYLHYHSNTHEVLGVRRGTGTILAGGDSGQRLDVKQGDVVLLPAGTGHMKVESTDDFEVVGAYPEGAEPNLTDRDPAKAAQAKNTIGNVGIPKQDPVFGDDDQSPMLHKWVK</sequence>
<organism evidence="3 4">
    <name type="scientific">Bhargavaea cecembensis</name>
    <dbReference type="NCBI Taxonomy" id="394098"/>
    <lineage>
        <taxon>Bacteria</taxon>
        <taxon>Bacillati</taxon>
        <taxon>Bacillota</taxon>
        <taxon>Bacilli</taxon>
        <taxon>Bacillales</taxon>
        <taxon>Caryophanaceae</taxon>
        <taxon>Bhargavaea</taxon>
    </lineage>
</organism>
<reference evidence="3 4" key="1">
    <citation type="submission" date="2016-01" db="EMBL/GenBank/DDBJ databases">
        <title>Whole genome sequencing of Bhargavaea cecembensis T14.</title>
        <authorList>
            <person name="Hong K.W."/>
        </authorList>
    </citation>
    <scope>NUCLEOTIDE SEQUENCE [LARGE SCALE GENOMIC DNA]</scope>
    <source>
        <strain evidence="3 4">T14</strain>
    </source>
</reference>
<dbReference type="CDD" id="cd02219">
    <property type="entry name" value="cupin_YjlB-like"/>
    <property type="match status" value="1"/>
</dbReference>
<dbReference type="Proteomes" id="UP000076490">
    <property type="component" value="Unassembled WGS sequence"/>
</dbReference>
<dbReference type="InterPro" id="IPR014710">
    <property type="entry name" value="RmlC-like_jellyroll"/>
</dbReference>
<dbReference type="Gene3D" id="2.60.120.10">
    <property type="entry name" value="Jelly Rolls"/>
    <property type="match status" value="1"/>
</dbReference>